<dbReference type="GO" id="GO:0016788">
    <property type="term" value="F:hydrolase activity, acting on ester bonds"/>
    <property type="evidence" value="ECO:0007669"/>
    <property type="project" value="InterPro"/>
</dbReference>
<evidence type="ECO:0000256" key="3">
    <source>
        <dbReference type="ARBA" id="ARBA00022801"/>
    </source>
</evidence>
<dbReference type="PANTHER" id="PTHR37326:SF1">
    <property type="entry name" value="BLL3975 PROTEIN"/>
    <property type="match status" value="1"/>
</dbReference>
<sequence>WRTSPSQRSSIGSSPVQLDINSQVGQPVARTFVVGIRLRRQHVTYQRIEIPLPSPAPGVALHLTAHRFGGADSGRSLYLHAGLHADEHPGLLVLQHLVELLHVLDSAGRIHGRITVVPYANPIGLSQRLFGPVVGRFDFENGENFNRNFPLLDQAVANRMREADARSLNRSGWKHYFRGLLGGRDDLSPTAAMKLELARLALEHDIVLDLHCDTDAVAHVYASALQRERAVRLARQIGAPVVLLEPSQSGGGAFDQTHSSAWGALQQAGVFGVNESGFSATIELRGQTDVNDELALDDARRLLHFAESEGILSLPEADNAQRLKASPNVFPLQGAAHVRCACAGVIVYRRAPGEHIVAGETFAEIVRLDGEGINSRIPVVSPIDGVMVVRQLQKLVRPGQRAALIAGDLALEGRDPGNLLLDF</sequence>
<feature type="non-terminal residue" evidence="6">
    <location>
        <position position="1"/>
    </location>
</feature>
<protein>
    <recommendedName>
        <fullName evidence="5">Succinylglutamate desuccinylase/Aspartoacylase catalytic domain-containing protein</fullName>
    </recommendedName>
</protein>
<comment type="cofactor">
    <cofactor evidence="1">
        <name>Zn(2+)</name>
        <dbReference type="ChEBI" id="CHEBI:29105"/>
    </cofactor>
</comment>
<dbReference type="OrthoDB" id="527673at2"/>
<dbReference type="GO" id="GO:0046872">
    <property type="term" value="F:metal ion binding"/>
    <property type="evidence" value="ECO:0007669"/>
    <property type="project" value="UniProtKB-KW"/>
</dbReference>
<comment type="caution">
    <text evidence="6">The sequence shown here is derived from an EMBL/GenBank/DDBJ whole genome shotgun (WGS) entry which is preliminary data.</text>
</comment>
<evidence type="ECO:0000256" key="2">
    <source>
        <dbReference type="ARBA" id="ARBA00022723"/>
    </source>
</evidence>
<dbReference type="InterPro" id="IPR055438">
    <property type="entry name" value="AstE_AspA_cat"/>
</dbReference>
<dbReference type="PANTHER" id="PTHR37326">
    <property type="entry name" value="BLL3975 PROTEIN"/>
    <property type="match status" value="1"/>
</dbReference>
<evidence type="ECO:0000259" key="5">
    <source>
        <dbReference type="Pfam" id="PF24827"/>
    </source>
</evidence>
<dbReference type="Pfam" id="PF24827">
    <property type="entry name" value="AstE_AspA_cat"/>
    <property type="match status" value="1"/>
</dbReference>
<keyword evidence="3" id="KW-0378">Hydrolase</keyword>
<evidence type="ECO:0000256" key="4">
    <source>
        <dbReference type="ARBA" id="ARBA00022833"/>
    </source>
</evidence>
<evidence type="ECO:0000313" key="6">
    <source>
        <dbReference type="EMBL" id="TDG01256.1"/>
    </source>
</evidence>
<name>A0A4R5L166_9BURK</name>
<keyword evidence="2" id="KW-0479">Metal-binding</keyword>
<feature type="domain" description="Succinylglutamate desuccinylase/Aspartoacylase catalytic" evidence="5">
    <location>
        <begin position="74"/>
        <end position="293"/>
    </location>
</feature>
<keyword evidence="4" id="KW-0862">Zinc</keyword>
<organism evidence="6 7">
    <name type="scientific">Paraburkholderia guartelaensis</name>
    <dbReference type="NCBI Taxonomy" id="2546446"/>
    <lineage>
        <taxon>Bacteria</taxon>
        <taxon>Pseudomonadati</taxon>
        <taxon>Pseudomonadota</taxon>
        <taxon>Betaproteobacteria</taxon>
        <taxon>Burkholderiales</taxon>
        <taxon>Burkholderiaceae</taxon>
        <taxon>Paraburkholderia</taxon>
    </lineage>
</organism>
<dbReference type="InterPro" id="IPR053138">
    <property type="entry name" value="N-alpha-Ac-DABA_deacetylase"/>
</dbReference>
<gene>
    <name evidence="6" type="ORF">E1N52_43050</name>
</gene>
<reference evidence="6 7" key="1">
    <citation type="submission" date="2019-03" db="EMBL/GenBank/DDBJ databases">
        <title>Paraburkholderia sp. isolated from native Mimosa gymnas in Guartela State Park, Brazil.</title>
        <authorList>
            <person name="Paulitsch F."/>
            <person name="Hungria M."/>
            <person name="Delamuta J.R.M."/>
            <person name="Ribeiro R.A."/>
            <person name="Dall'Agnol R."/>
            <person name="Silva J.S.B."/>
        </authorList>
    </citation>
    <scope>NUCLEOTIDE SEQUENCE [LARGE SCALE GENOMIC DNA]</scope>
    <source>
        <strain evidence="6 7">CNPSo 3008</strain>
    </source>
</reference>
<dbReference type="Gene3D" id="3.40.630.10">
    <property type="entry name" value="Zn peptidases"/>
    <property type="match status" value="1"/>
</dbReference>
<dbReference type="Proteomes" id="UP000295606">
    <property type="component" value="Unassembled WGS sequence"/>
</dbReference>
<dbReference type="CDD" id="cd06250">
    <property type="entry name" value="M14_PaAOTO_like"/>
    <property type="match status" value="1"/>
</dbReference>
<proteinExistence type="predicted"/>
<evidence type="ECO:0000313" key="7">
    <source>
        <dbReference type="Proteomes" id="UP000295606"/>
    </source>
</evidence>
<dbReference type="SUPFAM" id="SSF53187">
    <property type="entry name" value="Zn-dependent exopeptidases"/>
    <property type="match status" value="1"/>
</dbReference>
<evidence type="ECO:0000256" key="1">
    <source>
        <dbReference type="ARBA" id="ARBA00001947"/>
    </source>
</evidence>
<accession>A0A4R5L166</accession>
<dbReference type="EMBL" id="SMOD01000111">
    <property type="protein sequence ID" value="TDG01256.1"/>
    <property type="molecule type" value="Genomic_DNA"/>
</dbReference>
<dbReference type="AlphaFoldDB" id="A0A4R5L166"/>